<proteinExistence type="predicted"/>
<evidence type="ECO:0000313" key="1">
    <source>
        <dbReference type="EMBL" id="MEE2527328.1"/>
    </source>
</evidence>
<name>A0ABU7LTS4_9PROT</name>
<organism evidence="1 2">
    <name type="scientific">Hyphobacterium lacteum</name>
    <dbReference type="NCBI Taxonomy" id="3116575"/>
    <lineage>
        <taxon>Bacteria</taxon>
        <taxon>Pseudomonadati</taxon>
        <taxon>Pseudomonadota</taxon>
        <taxon>Alphaproteobacteria</taxon>
        <taxon>Maricaulales</taxon>
        <taxon>Maricaulaceae</taxon>
        <taxon>Hyphobacterium</taxon>
    </lineage>
</organism>
<evidence type="ECO:0000313" key="2">
    <source>
        <dbReference type="Proteomes" id="UP001354971"/>
    </source>
</evidence>
<dbReference type="Pfam" id="PF11604">
    <property type="entry name" value="CusF_Ec"/>
    <property type="match status" value="1"/>
</dbReference>
<dbReference type="EMBL" id="JAZDRP010000011">
    <property type="protein sequence ID" value="MEE2527328.1"/>
    <property type="molecule type" value="Genomic_DNA"/>
</dbReference>
<dbReference type="InterPro" id="IPR021647">
    <property type="entry name" value="CusF_Ec"/>
</dbReference>
<comment type="caution">
    <text evidence="1">The sequence shown here is derived from an EMBL/GenBank/DDBJ whole genome shotgun (WGS) entry which is preliminary data.</text>
</comment>
<gene>
    <name evidence="1" type="ORF">V0U79_13255</name>
</gene>
<accession>A0ABU7LTS4</accession>
<protein>
    <submittedName>
        <fullName evidence="1">Copper-binding protein</fullName>
    </submittedName>
</protein>
<dbReference type="Proteomes" id="UP001354971">
    <property type="component" value="Unassembled WGS sequence"/>
</dbReference>
<reference evidence="1 2" key="1">
    <citation type="submission" date="2024-01" db="EMBL/GenBank/DDBJ databases">
        <title>Hyphobacterium bacterium isolated from marine sediment.</title>
        <authorList>
            <person name="Zhao S."/>
        </authorList>
    </citation>
    <scope>NUCLEOTIDE SEQUENCE [LARGE SCALE GENOMIC DNA]</scope>
    <source>
        <strain evidence="2">HN65</strain>
    </source>
</reference>
<sequence>MNMIFALALLTLAVDHGNDGHDHHHHGEMAARSTAAADVRTSDANARTALLRHEALPELGMPAMVMEFSIAEGVDMTLFEPGAALTITATMGESGLTVIEAEPEAAE</sequence>
<dbReference type="Gene3D" id="2.40.50.320">
    <property type="entry name" value="Copper binding periplasmic protein CusF"/>
    <property type="match status" value="1"/>
</dbReference>
<dbReference type="InterPro" id="IPR042230">
    <property type="entry name" value="CusF_sf"/>
</dbReference>
<keyword evidence="2" id="KW-1185">Reference proteome</keyword>
<dbReference type="RefSeq" id="WP_330199989.1">
    <property type="nucleotide sequence ID" value="NZ_JAZDRP010000011.1"/>
</dbReference>